<reference evidence="1 2" key="1">
    <citation type="submission" date="2021-08" db="EMBL/GenBank/DDBJ databases">
        <authorList>
            <person name="Ping M."/>
        </authorList>
    </citation>
    <scope>NUCLEOTIDE SEQUENCE [LARGE SCALE GENOMIC DNA]</scope>
    <source>
        <strain evidence="1 2">MG28</strain>
    </source>
</reference>
<name>A0ABX8Y6S0_9ACTN</name>
<protein>
    <submittedName>
        <fullName evidence="1">Uncharacterized protein</fullName>
    </submittedName>
</protein>
<dbReference type="Proteomes" id="UP000827138">
    <property type="component" value="Chromosome"/>
</dbReference>
<accession>A0ABX8Y6S0</accession>
<dbReference type="RefSeq" id="WP_220651997.1">
    <property type="nucleotide sequence ID" value="NZ_CP080647.1"/>
</dbReference>
<evidence type="ECO:0000313" key="1">
    <source>
        <dbReference type="EMBL" id="QYX83524.1"/>
    </source>
</evidence>
<sequence length="80" mass="8797">MTQTLDQRRVSEIARSLNRYEWRPTAEEVMWPAVSVMSTDTPVHRVAREALYAVAGIAVLCGAGSLGGGEVMWAPNHREG</sequence>
<evidence type="ECO:0000313" key="2">
    <source>
        <dbReference type="Proteomes" id="UP000827138"/>
    </source>
</evidence>
<organism evidence="1 2">
    <name type="scientific">Streptomyces akebiae</name>
    <dbReference type="NCBI Taxonomy" id="2865673"/>
    <lineage>
        <taxon>Bacteria</taxon>
        <taxon>Bacillati</taxon>
        <taxon>Actinomycetota</taxon>
        <taxon>Actinomycetes</taxon>
        <taxon>Kitasatosporales</taxon>
        <taxon>Streptomycetaceae</taxon>
        <taxon>Streptomyces</taxon>
    </lineage>
</organism>
<keyword evidence="2" id="KW-1185">Reference proteome</keyword>
<dbReference type="EMBL" id="CP080647">
    <property type="protein sequence ID" value="QYX83524.1"/>
    <property type="molecule type" value="Genomic_DNA"/>
</dbReference>
<proteinExistence type="predicted"/>
<gene>
    <name evidence="1" type="ORF">K1J60_06195</name>
</gene>